<dbReference type="Pfam" id="PF08530">
    <property type="entry name" value="PepX_C"/>
    <property type="match status" value="1"/>
</dbReference>
<dbReference type="Gene3D" id="2.60.120.260">
    <property type="entry name" value="Galactose-binding domain-like"/>
    <property type="match status" value="1"/>
</dbReference>
<sequence>MVRWWDRWLRGIDDGSDADPTCTWFAIESHAPAPDLDTVPGVWRADTWPTERTSWSTYPLEGVRSLDVRPDVGMAAWISCAGHLPYGLPLDQQNDERASLTWDVAEGPLEIAGMPRVALTLTSSEPVANVSVKLSDVAPDGVSTLVARWTQNLNRAADLGSPVALVPGEPIEVVLDLEASAWRWLPGHVVRVSVAGTDWPNTAAPPRPLTLTVLRGEVLLPVYDPTGAPASRDFEPGASSGAEDLAGIECAYARDVVRRISSAKVASGGEFYDTPHGRSKERYEGEVTVSTLTFEQTAHARTSMTLEMVDDGEGNPVTVSSDSSMSVTATSSHFEVAIDLVCREGDRIVGSREWLRSVPRDWA</sequence>
<dbReference type="AlphaFoldDB" id="A0A6J7PG72"/>
<organism evidence="2">
    <name type="scientific">freshwater metagenome</name>
    <dbReference type="NCBI Taxonomy" id="449393"/>
    <lineage>
        <taxon>unclassified sequences</taxon>
        <taxon>metagenomes</taxon>
        <taxon>ecological metagenomes</taxon>
    </lineage>
</organism>
<gene>
    <name evidence="2" type="ORF">UFOPK3992_00851</name>
</gene>
<evidence type="ECO:0000313" key="2">
    <source>
        <dbReference type="EMBL" id="CAB5004051.1"/>
    </source>
</evidence>
<reference evidence="2" key="1">
    <citation type="submission" date="2020-05" db="EMBL/GenBank/DDBJ databases">
        <authorList>
            <person name="Chiriac C."/>
            <person name="Salcher M."/>
            <person name="Ghai R."/>
            <person name="Kavagutti S V."/>
        </authorList>
    </citation>
    <scope>NUCLEOTIDE SEQUENCE</scope>
</reference>
<feature type="domain" description="Xaa-Pro dipeptidyl-peptidase C-terminal" evidence="1">
    <location>
        <begin position="2"/>
        <end position="224"/>
    </location>
</feature>
<dbReference type="InterPro" id="IPR013736">
    <property type="entry name" value="Xaa-Pro_dipept_C"/>
</dbReference>
<dbReference type="SMART" id="SM00939">
    <property type="entry name" value="PepX_C"/>
    <property type="match status" value="1"/>
</dbReference>
<proteinExistence type="predicted"/>
<protein>
    <submittedName>
        <fullName evidence="2">Unannotated protein</fullName>
    </submittedName>
</protein>
<dbReference type="EMBL" id="CAFBOZ010000106">
    <property type="protein sequence ID" value="CAB5004051.1"/>
    <property type="molecule type" value="Genomic_DNA"/>
</dbReference>
<dbReference type="GO" id="GO:0008239">
    <property type="term" value="F:dipeptidyl-peptidase activity"/>
    <property type="evidence" value="ECO:0007669"/>
    <property type="project" value="InterPro"/>
</dbReference>
<dbReference type="SUPFAM" id="SSF49785">
    <property type="entry name" value="Galactose-binding domain-like"/>
    <property type="match status" value="1"/>
</dbReference>
<evidence type="ECO:0000259" key="1">
    <source>
        <dbReference type="SMART" id="SM00939"/>
    </source>
</evidence>
<dbReference type="InterPro" id="IPR008979">
    <property type="entry name" value="Galactose-bd-like_sf"/>
</dbReference>
<name>A0A6J7PG72_9ZZZZ</name>
<accession>A0A6J7PG72</accession>